<organism evidence="2 3">
    <name type="scientific">Burkholderia pseudomallei</name>
    <name type="common">Pseudomonas pseudomallei</name>
    <dbReference type="NCBI Taxonomy" id="28450"/>
    <lineage>
        <taxon>Bacteria</taxon>
        <taxon>Pseudomonadati</taxon>
        <taxon>Pseudomonadota</taxon>
        <taxon>Betaproteobacteria</taxon>
        <taxon>Burkholderiales</taxon>
        <taxon>Burkholderiaceae</taxon>
        <taxon>Burkholderia</taxon>
        <taxon>pseudomallei group</taxon>
    </lineage>
</organism>
<name>A0AAX0UDW6_BURPE</name>
<evidence type="ECO:0000313" key="2">
    <source>
        <dbReference type="EMBL" id="PJO66828.1"/>
    </source>
</evidence>
<sequence>MQARFRRRSISRRLSRASRGGARNRLYRRCRFSPHPYAA</sequence>
<comment type="caution">
    <text evidence="2">The sequence shown here is derived from an EMBL/GenBank/DDBJ whole genome shotgun (WGS) entry which is preliminary data.</text>
</comment>
<feature type="region of interest" description="Disordered" evidence="1">
    <location>
        <begin position="1"/>
        <end position="24"/>
    </location>
</feature>
<dbReference type="Proteomes" id="UP000231878">
    <property type="component" value="Unassembled WGS sequence"/>
</dbReference>
<dbReference type="AlphaFoldDB" id="A0AAX0UDW6"/>
<protein>
    <submittedName>
        <fullName evidence="2">Serine hydroxymethyltransferase</fullName>
    </submittedName>
</protein>
<reference evidence="2 3" key="1">
    <citation type="submission" date="2017-11" db="EMBL/GenBank/DDBJ databases">
        <title>Molecular characterization of Burkholderia pseudomallei and closely related isolates from Vietnam.</title>
        <authorList>
            <person name="Ustinov D.V."/>
            <person name="Antonov A.S."/>
            <person name="Avdusheva E.F."/>
            <person name="Shpak I.M."/>
            <person name="Zakharova I.B."/>
            <person name="Thi L.A."/>
            <person name="Teteryatnikova N."/>
            <person name="Lopasteyskaya Y.A."/>
            <person name="Kuzyutina J.A."/>
            <person name="Ngo T.N."/>
            <person name="Victorov D.V."/>
        </authorList>
    </citation>
    <scope>NUCLEOTIDE SEQUENCE [LARGE SCALE GENOMIC DNA]</scope>
    <source>
        <strain evidence="2 3">V1512</strain>
    </source>
</reference>
<feature type="compositionally biased region" description="Basic residues" evidence="1">
    <location>
        <begin position="1"/>
        <end position="16"/>
    </location>
</feature>
<evidence type="ECO:0000256" key="1">
    <source>
        <dbReference type="SAM" id="MobiDB-lite"/>
    </source>
</evidence>
<accession>A0AAX0UDW6</accession>
<dbReference type="EMBL" id="PHRB01000005">
    <property type="protein sequence ID" value="PJO66828.1"/>
    <property type="molecule type" value="Genomic_DNA"/>
</dbReference>
<gene>
    <name evidence="2" type="ORF">CWD88_07185</name>
</gene>
<evidence type="ECO:0000313" key="3">
    <source>
        <dbReference type="Proteomes" id="UP000231878"/>
    </source>
</evidence>
<proteinExistence type="predicted"/>